<reference evidence="2" key="2">
    <citation type="submission" date="2020-01" db="EMBL/GenBank/DDBJ databases">
        <authorList>
            <person name="Campanaro S."/>
        </authorList>
    </citation>
    <scope>NUCLEOTIDE SEQUENCE</scope>
    <source>
        <strain evidence="2">AS06rmzACSIP_7</strain>
    </source>
</reference>
<gene>
    <name evidence="2" type="ORF">GXY80_04095</name>
</gene>
<evidence type="ECO:0000256" key="1">
    <source>
        <dbReference type="SAM" id="Phobius"/>
    </source>
</evidence>
<dbReference type="EMBL" id="JAAYEE010000070">
    <property type="protein sequence ID" value="NLW34652.1"/>
    <property type="molecule type" value="Genomic_DNA"/>
</dbReference>
<feature type="transmembrane region" description="Helical" evidence="1">
    <location>
        <begin position="35"/>
        <end position="58"/>
    </location>
</feature>
<keyword evidence="1" id="KW-0472">Membrane</keyword>
<evidence type="ECO:0000313" key="2">
    <source>
        <dbReference type="EMBL" id="NLW34652.1"/>
    </source>
</evidence>
<dbReference type="AlphaFoldDB" id="A0A971S0Z4"/>
<keyword evidence="1" id="KW-1133">Transmembrane helix</keyword>
<feature type="transmembrane region" description="Helical" evidence="1">
    <location>
        <begin position="12"/>
        <end position="29"/>
    </location>
</feature>
<protein>
    <submittedName>
        <fullName evidence="2">Uncharacterized protein</fullName>
    </submittedName>
</protein>
<name>A0A971S0Z4_9BACT</name>
<proteinExistence type="predicted"/>
<dbReference type="Proteomes" id="UP000777265">
    <property type="component" value="Unassembled WGS sequence"/>
</dbReference>
<keyword evidence="1" id="KW-0812">Transmembrane</keyword>
<accession>A0A971S0Z4</accession>
<feature type="transmembrane region" description="Helical" evidence="1">
    <location>
        <begin position="103"/>
        <end position="124"/>
    </location>
</feature>
<feature type="transmembrane region" description="Helical" evidence="1">
    <location>
        <begin position="130"/>
        <end position="151"/>
    </location>
</feature>
<sequence>MCRKDRGRIKLFIKGLALVSCLVFAALYPEGVIGFFSYQILLFKVYHLIWLATLAVLVKRLIPGWNSKISVGKIFERHYAQASAEGPSRQEKLSRYRRKMNIGAFRTAVYWSIIVLITGLFYNVGIFNKLWLFLSVAFFIFMDQFCVSVWCPFQWIIGNKCCNACRINNWGYLMAFSPLIFVPSLWTISIVALSGIVVIQWEYLFHKYPERFYELYNANLQCKNCGRGCKLSQQQSS</sequence>
<organism evidence="2 3">
    <name type="scientific">Syntrophorhabdus aromaticivorans</name>
    <dbReference type="NCBI Taxonomy" id="328301"/>
    <lineage>
        <taxon>Bacteria</taxon>
        <taxon>Pseudomonadati</taxon>
        <taxon>Thermodesulfobacteriota</taxon>
        <taxon>Syntrophorhabdia</taxon>
        <taxon>Syntrophorhabdales</taxon>
        <taxon>Syntrophorhabdaceae</taxon>
        <taxon>Syntrophorhabdus</taxon>
    </lineage>
</organism>
<comment type="caution">
    <text evidence="2">The sequence shown here is derived from an EMBL/GenBank/DDBJ whole genome shotgun (WGS) entry which is preliminary data.</text>
</comment>
<reference evidence="2" key="1">
    <citation type="journal article" date="2020" name="Biotechnol. Biofuels">
        <title>New insights from the biogas microbiome by comprehensive genome-resolved metagenomics of nearly 1600 species originating from multiple anaerobic digesters.</title>
        <authorList>
            <person name="Campanaro S."/>
            <person name="Treu L."/>
            <person name="Rodriguez-R L.M."/>
            <person name="Kovalovszki A."/>
            <person name="Ziels R.M."/>
            <person name="Maus I."/>
            <person name="Zhu X."/>
            <person name="Kougias P.G."/>
            <person name="Basile A."/>
            <person name="Luo G."/>
            <person name="Schluter A."/>
            <person name="Konstantinidis K.T."/>
            <person name="Angelidaki I."/>
        </authorList>
    </citation>
    <scope>NUCLEOTIDE SEQUENCE</scope>
    <source>
        <strain evidence="2">AS06rmzACSIP_7</strain>
    </source>
</reference>
<feature type="transmembrane region" description="Helical" evidence="1">
    <location>
        <begin position="172"/>
        <end position="199"/>
    </location>
</feature>
<evidence type="ECO:0000313" key="3">
    <source>
        <dbReference type="Proteomes" id="UP000777265"/>
    </source>
</evidence>